<dbReference type="EMBL" id="GL629801">
    <property type="protein sequence ID" value="EFX00572.1"/>
    <property type="molecule type" value="Genomic_DNA"/>
</dbReference>
<gene>
    <name evidence="7" type="ORF">CMQ_7574</name>
</gene>
<dbReference type="InterPro" id="IPR020846">
    <property type="entry name" value="MFS_dom"/>
</dbReference>
<dbReference type="PANTHER" id="PTHR23502">
    <property type="entry name" value="MAJOR FACILITATOR SUPERFAMILY"/>
    <property type="match status" value="1"/>
</dbReference>
<feature type="transmembrane region" description="Helical" evidence="5">
    <location>
        <begin position="246"/>
        <end position="267"/>
    </location>
</feature>
<evidence type="ECO:0000313" key="7">
    <source>
        <dbReference type="EMBL" id="EFX00572.1"/>
    </source>
</evidence>
<dbReference type="InParanoid" id="F0XP62"/>
<dbReference type="GeneID" id="25981133"/>
<dbReference type="eggNOG" id="KOG0255">
    <property type="taxonomic scope" value="Eukaryota"/>
</dbReference>
<dbReference type="InterPro" id="IPR036259">
    <property type="entry name" value="MFS_trans_sf"/>
</dbReference>
<dbReference type="PROSITE" id="PS50850">
    <property type="entry name" value="MFS"/>
    <property type="match status" value="1"/>
</dbReference>
<feature type="transmembrane region" description="Helical" evidence="5">
    <location>
        <begin position="215"/>
        <end position="234"/>
    </location>
</feature>
<dbReference type="Gene3D" id="1.20.1250.20">
    <property type="entry name" value="MFS general substrate transporter like domains"/>
    <property type="match status" value="1"/>
</dbReference>
<dbReference type="InterPro" id="IPR011701">
    <property type="entry name" value="MFS"/>
</dbReference>
<evidence type="ECO:0000256" key="2">
    <source>
        <dbReference type="ARBA" id="ARBA00022692"/>
    </source>
</evidence>
<dbReference type="Pfam" id="PF07690">
    <property type="entry name" value="MFS_1"/>
    <property type="match status" value="1"/>
</dbReference>
<name>F0XP62_GROCL</name>
<feature type="transmembrane region" description="Helical" evidence="5">
    <location>
        <begin position="279"/>
        <end position="303"/>
    </location>
</feature>
<feature type="domain" description="Major facilitator superfamily (MFS) profile" evidence="6">
    <location>
        <begin position="129"/>
        <end position="361"/>
    </location>
</feature>
<dbReference type="GO" id="GO:0022857">
    <property type="term" value="F:transmembrane transporter activity"/>
    <property type="evidence" value="ECO:0007669"/>
    <property type="project" value="InterPro"/>
</dbReference>
<organism evidence="8">
    <name type="scientific">Grosmannia clavigera (strain kw1407 / UAMH 11150)</name>
    <name type="common">Blue stain fungus</name>
    <name type="synonym">Graphiocladiella clavigera</name>
    <dbReference type="NCBI Taxonomy" id="655863"/>
    <lineage>
        <taxon>Eukaryota</taxon>
        <taxon>Fungi</taxon>
        <taxon>Dikarya</taxon>
        <taxon>Ascomycota</taxon>
        <taxon>Pezizomycotina</taxon>
        <taxon>Sordariomycetes</taxon>
        <taxon>Sordariomycetidae</taxon>
        <taxon>Ophiostomatales</taxon>
        <taxon>Ophiostomataceae</taxon>
        <taxon>Leptographium</taxon>
    </lineage>
</organism>
<reference evidence="7 8" key="1">
    <citation type="journal article" date="2011" name="Proc. Natl. Acad. Sci. U.S.A.">
        <title>Genome and transcriptome analyses of the mountain pine beetle-fungal symbiont Grosmannia clavigera, a lodgepole pine pathogen.</title>
        <authorList>
            <person name="DiGuistini S."/>
            <person name="Wang Y."/>
            <person name="Liao N.Y."/>
            <person name="Taylor G."/>
            <person name="Tanguay P."/>
            <person name="Feau N."/>
            <person name="Henrissat B."/>
            <person name="Chan S.K."/>
            <person name="Hesse-Orce U."/>
            <person name="Alamouti S.M."/>
            <person name="Tsui C.K.M."/>
            <person name="Docking R.T."/>
            <person name="Levasseur A."/>
            <person name="Haridas S."/>
            <person name="Robertson G."/>
            <person name="Birol I."/>
            <person name="Holt R.A."/>
            <person name="Marra M.A."/>
            <person name="Hamelin R.C."/>
            <person name="Hirst M."/>
            <person name="Jones S.J.M."/>
            <person name="Bohlmann J."/>
            <person name="Breuil C."/>
        </authorList>
    </citation>
    <scope>NUCLEOTIDE SEQUENCE [LARGE SCALE GENOMIC DNA]</scope>
    <source>
        <strain evidence="8">kw1407 / UAMH 11150</strain>
    </source>
</reference>
<keyword evidence="8" id="KW-1185">Reference proteome</keyword>
<keyword evidence="3 5" id="KW-1133">Transmembrane helix</keyword>
<keyword evidence="4 5" id="KW-0472">Membrane</keyword>
<sequence>MMDRSWPLRDLESSTQAVATTREEVVEGGLEDAHERDTALQEASEDYHRFIEAVERSSKQSAAVAELRRSQKRKRLPMGTTRLYDHGRLRLIPTPSAHPVDPLNLSFRRKWAAIGAVCFAVAGESAIGSLLLPIFALEYAGVDPHAIRQTNATTVTAAALVSQIDSPVDVLLPTGTVLPATSQMALLATVPLFVAAVAGYVLVPLSVAVGRRPVLLLAGACTWAGALWAGLSSYSPVLSPFVQHVAARAVMAVGAGAASVLVPLVAAHDLVFLHQQHTALVAVVACHAVTTAVISAATPYVAAFYDWRWMYFILAALGFVAWLLLVALVPETRWTQRTTAELSGVCSGSSPRYADEPQTLD</sequence>
<feature type="transmembrane region" description="Helical" evidence="5">
    <location>
        <begin position="184"/>
        <end position="203"/>
    </location>
</feature>
<feature type="transmembrane region" description="Helical" evidence="5">
    <location>
        <begin position="309"/>
        <end position="329"/>
    </location>
</feature>
<evidence type="ECO:0000259" key="6">
    <source>
        <dbReference type="PROSITE" id="PS50850"/>
    </source>
</evidence>
<evidence type="ECO:0000256" key="3">
    <source>
        <dbReference type="ARBA" id="ARBA00022989"/>
    </source>
</evidence>
<accession>F0XP62</accession>
<keyword evidence="2 5" id="KW-0812">Transmembrane</keyword>
<dbReference type="Proteomes" id="UP000007796">
    <property type="component" value="Unassembled WGS sequence"/>
</dbReference>
<dbReference type="STRING" id="655863.F0XP62"/>
<dbReference type="HOGENOM" id="CLU_767378_0_0_1"/>
<dbReference type="OrthoDB" id="268400at2759"/>
<protein>
    <submittedName>
        <fullName evidence="7">Major facilitator superfamily MFS-1</fullName>
    </submittedName>
</protein>
<dbReference type="GO" id="GO:0005886">
    <property type="term" value="C:plasma membrane"/>
    <property type="evidence" value="ECO:0007669"/>
    <property type="project" value="TreeGrafter"/>
</dbReference>
<evidence type="ECO:0000256" key="1">
    <source>
        <dbReference type="ARBA" id="ARBA00004141"/>
    </source>
</evidence>
<evidence type="ECO:0000313" key="8">
    <source>
        <dbReference type="Proteomes" id="UP000007796"/>
    </source>
</evidence>
<evidence type="ECO:0000256" key="4">
    <source>
        <dbReference type="ARBA" id="ARBA00023136"/>
    </source>
</evidence>
<dbReference type="PANTHER" id="PTHR23502:SF164">
    <property type="entry name" value="MAJOR FACILITATOR SUPERFAMILY (MFS) PROFILE DOMAIN-CONTAINING PROTEIN"/>
    <property type="match status" value="1"/>
</dbReference>
<comment type="subcellular location">
    <subcellularLocation>
        <location evidence="1">Membrane</location>
        <topology evidence="1">Multi-pass membrane protein</topology>
    </subcellularLocation>
</comment>
<dbReference type="RefSeq" id="XP_014170054.1">
    <property type="nucleotide sequence ID" value="XM_014314579.1"/>
</dbReference>
<evidence type="ECO:0000256" key="5">
    <source>
        <dbReference type="SAM" id="Phobius"/>
    </source>
</evidence>
<proteinExistence type="predicted"/>
<dbReference type="AlphaFoldDB" id="F0XP62"/>
<dbReference type="SUPFAM" id="SSF103473">
    <property type="entry name" value="MFS general substrate transporter"/>
    <property type="match status" value="1"/>
</dbReference>
<feature type="transmembrane region" description="Helical" evidence="5">
    <location>
        <begin position="111"/>
        <end position="136"/>
    </location>
</feature>